<comment type="caution">
    <text evidence="2">The sequence shown here is derived from an EMBL/GenBank/DDBJ whole genome shotgun (WGS) entry which is preliminary data.</text>
</comment>
<reference evidence="2 3" key="1">
    <citation type="journal article" date="2019" name="Int. J. Syst. Evol. Microbiol.">
        <title>The Global Catalogue of Microorganisms (GCM) 10K type strain sequencing project: providing services to taxonomists for standard genome sequencing and annotation.</title>
        <authorList>
            <consortium name="The Broad Institute Genomics Platform"/>
            <consortium name="The Broad Institute Genome Sequencing Center for Infectious Disease"/>
            <person name="Wu L."/>
            <person name="Ma J."/>
        </authorList>
    </citation>
    <scope>NUCLEOTIDE SEQUENCE [LARGE SCALE GENOMIC DNA]</scope>
    <source>
        <strain evidence="2 3">JCM 15478</strain>
    </source>
</reference>
<proteinExistence type="predicted"/>
<dbReference type="SUPFAM" id="SSF52540">
    <property type="entry name" value="P-loop containing nucleoside triphosphate hydrolases"/>
    <property type="match status" value="1"/>
</dbReference>
<gene>
    <name evidence="2" type="ORF">GCM10009801_72950</name>
</gene>
<evidence type="ECO:0000313" key="2">
    <source>
        <dbReference type="EMBL" id="GAA2100435.1"/>
    </source>
</evidence>
<dbReference type="InterPro" id="IPR027417">
    <property type="entry name" value="P-loop_NTPase"/>
</dbReference>
<dbReference type="RefSeq" id="WP_344534525.1">
    <property type="nucleotide sequence ID" value="NZ_BAAAPE010000023.1"/>
</dbReference>
<evidence type="ECO:0000313" key="3">
    <source>
        <dbReference type="Proteomes" id="UP001500016"/>
    </source>
</evidence>
<accession>A0ABN2WZN4</accession>
<dbReference type="Pfam" id="PF01656">
    <property type="entry name" value="CbiA"/>
    <property type="match status" value="1"/>
</dbReference>
<dbReference type="InterPro" id="IPR002586">
    <property type="entry name" value="CobQ/CobB/MinD/ParA_Nub-bd_dom"/>
</dbReference>
<organism evidence="2 3">
    <name type="scientific">Streptomyces albiaxialis</name>
    <dbReference type="NCBI Taxonomy" id="329523"/>
    <lineage>
        <taxon>Bacteria</taxon>
        <taxon>Bacillati</taxon>
        <taxon>Actinomycetota</taxon>
        <taxon>Actinomycetes</taxon>
        <taxon>Kitasatosporales</taxon>
        <taxon>Streptomycetaceae</taxon>
        <taxon>Streptomyces</taxon>
    </lineage>
</organism>
<sequence length="274" mass="29881">MWIGVGKGKGGTGGTTSALEIAHAAVRRRRQEGDPRAIAVLDLDPQGDATTVLEPERLSPGIKDVLARPVADDQLGDGPLSLRAVLTPTAWDGIVAAPAGRLLANREIDMVPESLRALRGARLSEELDDMVADVVVDLPRGLGNLAVAGLLAIEELFIVARASLWSAQGAEEMRYSAERIRARRNPELEIAGIIVTEFDRTRDAKRILRTMRESRTLGNLVLSPPIPRNPLVRESIESFHTPLRDFGDAGLIEIADMYQGIYDEMRARQERAGQ</sequence>
<dbReference type="PANTHER" id="PTHR13696">
    <property type="entry name" value="P-LOOP CONTAINING NUCLEOSIDE TRIPHOSPHATE HYDROLASE"/>
    <property type="match status" value="1"/>
</dbReference>
<dbReference type="Gene3D" id="3.40.50.300">
    <property type="entry name" value="P-loop containing nucleotide triphosphate hydrolases"/>
    <property type="match status" value="1"/>
</dbReference>
<dbReference type="PANTHER" id="PTHR13696:SF52">
    <property type="entry name" value="PARA FAMILY PROTEIN CT_582"/>
    <property type="match status" value="1"/>
</dbReference>
<evidence type="ECO:0000259" key="1">
    <source>
        <dbReference type="Pfam" id="PF01656"/>
    </source>
</evidence>
<name>A0ABN2WZN4_9ACTN</name>
<feature type="domain" description="CobQ/CobB/MinD/ParA nucleotide binding" evidence="1">
    <location>
        <begin position="7"/>
        <end position="239"/>
    </location>
</feature>
<dbReference type="InterPro" id="IPR050678">
    <property type="entry name" value="DNA_Partitioning_ATPase"/>
</dbReference>
<keyword evidence="3" id="KW-1185">Reference proteome</keyword>
<protein>
    <submittedName>
        <fullName evidence="2">ParA family protein</fullName>
    </submittedName>
</protein>
<dbReference type="Proteomes" id="UP001500016">
    <property type="component" value="Unassembled WGS sequence"/>
</dbReference>
<dbReference type="EMBL" id="BAAAPE010000023">
    <property type="protein sequence ID" value="GAA2100435.1"/>
    <property type="molecule type" value="Genomic_DNA"/>
</dbReference>